<reference evidence="1 2" key="1">
    <citation type="submission" date="2019-07" db="EMBL/GenBank/DDBJ databases">
        <title>Whole genome shotgun sequence of Cellulomonas xylanilytica NBRC 101102.</title>
        <authorList>
            <person name="Hosoyama A."/>
            <person name="Uohara A."/>
            <person name="Ohji S."/>
            <person name="Ichikawa N."/>
        </authorList>
    </citation>
    <scope>NUCLEOTIDE SEQUENCE [LARGE SCALE GENOMIC DNA]</scope>
    <source>
        <strain evidence="1 2">NBRC 101102</strain>
    </source>
</reference>
<accession>A0A510V7P1</accession>
<comment type="caution">
    <text evidence="1">The sequence shown here is derived from an EMBL/GenBank/DDBJ whole genome shotgun (WGS) entry which is preliminary data.</text>
</comment>
<organism evidence="1 2">
    <name type="scientific">Cellulomonas xylanilytica</name>
    <dbReference type="NCBI Taxonomy" id="233583"/>
    <lineage>
        <taxon>Bacteria</taxon>
        <taxon>Bacillati</taxon>
        <taxon>Actinomycetota</taxon>
        <taxon>Actinomycetes</taxon>
        <taxon>Micrococcales</taxon>
        <taxon>Cellulomonadaceae</taxon>
        <taxon>Cellulomonas</taxon>
    </lineage>
</organism>
<evidence type="ECO:0000313" key="2">
    <source>
        <dbReference type="Proteomes" id="UP000321118"/>
    </source>
</evidence>
<sequence length="87" mass="9540">MRANAREPVPGDSAERQRAMIVADHDNLRTANGSRQQVRSFVEDQPIARVDRMQVRGFEVGAPAEVGEDVGLVVFGRRLHGTEGNGQ</sequence>
<proteinExistence type="predicted"/>
<protein>
    <submittedName>
        <fullName evidence="1">Uncharacterized protein</fullName>
    </submittedName>
</protein>
<dbReference type="AlphaFoldDB" id="A0A510V7P1"/>
<name>A0A510V7P1_9CELL</name>
<evidence type="ECO:0000313" key="1">
    <source>
        <dbReference type="EMBL" id="GEK22883.1"/>
    </source>
</evidence>
<keyword evidence="2" id="KW-1185">Reference proteome</keyword>
<dbReference type="EMBL" id="BJUB01000011">
    <property type="protein sequence ID" value="GEK22883.1"/>
    <property type="molecule type" value="Genomic_DNA"/>
</dbReference>
<gene>
    <name evidence="1" type="ORF">CXY01_34030</name>
</gene>
<dbReference type="Proteomes" id="UP000321118">
    <property type="component" value="Unassembled WGS sequence"/>
</dbReference>